<dbReference type="Pfam" id="PF05521">
    <property type="entry name" value="Phage_HCP"/>
    <property type="match status" value="1"/>
</dbReference>
<dbReference type="Proteomes" id="UP000603200">
    <property type="component" value="Unassembled WGS sequence"/>
</dbReference>
<organism evidence="1 2">
    <name type="scientific">Winogradskya humida</name>
    <dbReference type="NCBI Taxonomy" id="113566"/>
    <lineage>
        <taxon>Bacteria</taxon>
        <taxon>Bacillati</taxon>
        <taxon>Actinomycetota</taxon>
        <taxon>Actinomycetes</taxon>
        <taxon>Micromonosporales</taxon>
        <taxon>Micromonosporaceae</taxon>
        <taxon>Winogradskya</taxon>
    </lineage>
</organism>
<sequence length="108" mass="12299">MILRDRVTRLRAPLVGDGYGNQERDWDQAVAVEYPAGVGPASSTEDVHDQQRTTTRWRVFLPPTADLEATDRVTWDGTTFEVDGDVERWKRRGRLHHVEAVLLKVTQG</sequence>
<comment type="caution">
    <text evidence="1">The sequence shown here is derived from an EMBL/GenBank/DDBJ whole genome shotgun (WGS) entry which is preliminary data.</text>
</comment>
<gene>
    <name evidence="1" type="ORF">Ahu01nite_097930</name>
</gene>
<proteinExistence type="predicted"/>
<dbReference type="RefSeq" id="WP_203843591.1">
    <property type="nucleotide sequence ID" value="NZ_BAAATV010000016.1"/>
</dbReference>
<evidence type="ECO:0000313" key="2">
    <source>
        <dbReference type="Proteomes" id="UP000603200"/>
    </source>
</evidence>
<evidence type="ECO:0000313" key="1">
    <source>
        <dbReference type="EMBL" id="GIE26691.1"/>
    </source>
</evidence>
<reference evidence="1 2" key="1">
    <citation type="submission" date="2021-01" db="EMBL/GenBank/DDBJ databases">
        <title>Whole genome shotgun sequence of Actinoplanes humidus NBRC 14915.</title>
        <authorList>
            <person name="Komaki H."/>
            <person name="Tamura T."/>
        </authorList>
    </citation>
    <scope>NUCLEOTIDE SEQUENCE [LARGE SCALE GENOMIC DNA]</scope>
    <source>
        <strain evidence="1 2">NBRC 14915</strain>
    </source>
</reference>
<accession>A0ABQ4A782</accession>
<name>A0ABQ4A782_9ACTN</name>
<dbReference type="InterPro" id="IPR008767">
    <property type="entry name" value="Phage_SPP1_head-tail_adaptor"/>
</dbReference>
<dbReference type="EMBL" id="BOMN01000149">
    <property type="protein sequence ID" value="GIE26691.1"/>
    <property type="molecule type" value="Genomic_DNA"/>
</dbReference>
<evidence type="ECO:0008006" key="3">
    <source>
        <dbReference type="Google" id="ProtNLM"/>
    </source>
</evidence>
<protein>
    <recommendedName>
        <fullName evidence="3">Head-tail adaptor</fullName>
    </recommendedName>
</protein>
<keyword evidence="2" id="KW-1185">Reference proteome</keyword>
<dbReference type="InterPro" id="IPR038666">
    <property type="entry name" value="SSP1_head-tail_sf"/>
</dbReference>
<dbReference type="Gene3D" id="2.40.10.270">
    <property type="entry name" value="Bacteriophage SPP1 head-tail adaptor protein"/>
    <property type="match status" value="1"/>
</dbReference>